<dbReference type="InterPro" id="IPR051462">
    <property type="entry name" value="CBS_domain-containing"/>
</dbReference>
<dbReference type="CDD" id="cd04588">
    <property type="entry name" value="CBS_pair_archHTH_assoc"/>
    <property type="match status" value="1"/>
</dbReference>
<keyword evidence="7" id="KW-1185">Reference proteome</keyword>
<dbReference type="InterPro" id="IPR000644">
    <property type="entry name" value="CBS_dom"/>
</dbReference>
<dbReference type="OrthoDB" id="64432at2157"/>
<evidence type="ECO:0000313" key="7">
    <source>
        <dbReference type="Proteomes" id="UP000027153"/>
    </source>
</evidence>
<dbReference type="Pfam" id="PF00571">
    <property type="entry name" value="CBS"/>
    <property type="match status" value="2"/>
</dbReference>
<evidence type="ECO:0000313" key="6">
    <source>
        <dbReference type="EMBL" id="KCZ72570.1"/>
    </source>
</evidence>
<dbReference type="PIRSF" id="PIRSF005063">
    <property type="entry name" value="UCP005063_CBS_MJ1232"/>
    <property type="match status" value="1"/>
</dbReference>
<dbReference type="InterPro" id="IPR046342">
    <property type="entry name" value="CBS_dom_sf"/>
</dbReference>
<dbReference type="GO" id="GO:0006355">
    <property type="term" value="P:regulation of DNA-templated transcription"/>
    <property type="evidence" value="ECO:0007669"/>
    <property type="project" value="InterPro"/>
</dbReference>
<keyword evidence="4" id="KW-0129">CBS domain</keyword>
<keyword evidence="2" id="KW-0677">Repeat</keyword>
<evidence type="ECO:0000256" key="2">
    <source>
        <dbReference type="ARBA" id="ARBA00022737"/>
    </source>
</evidence>
<evidence type="ECO:0000256" key="4">
    <source>
        <dbReference type="PROSITE-ProRule" id="PRU00703"/>
    </source>
</evidence>
<dbReference type="EMBL" id="JMIY01000002">
    <property type="protein sequence ID" value="KCZ72570.1"/>
    <property type="molecule type" value="Genomic_DNA"/>
</dbReference>
<dbReference type="SUPFAM" id="SSF46785">
    <property type="entry name" value="Winged helix' DNA-binding domain"/>
    <property type="match status" value="1"/>
</dbReference>
<dbReference type="SMART" id="SM00116">
    <property type="entry name" value="CBS"/>
    <property type="match status" value="2"/>
</dbReference>
<dbReference type="PANTHER" id="PTHR48108">
    <property type="entry name" value="CBS DOMAIN-CONTAINING PROTEIN CBSX2, CHLOROPLASTIC"/>
    <property type="match status" value="1"/>
</dbReference>
<dbReference type="InterPro" id="IPR036388">
    <property type="entry name" value="WH-like_DNA-bd_sf"/>
</dbReference>
<dbReference type="GO" id="GO:0009086">
    <property type="term" value="P:methionine biosynthetic process"/>
    <property type="evidence" value="ECO:0007669"/>
    <property type="project" value="UniProtKB-KW"/>
</dbReference>
<sequence length="291" mass="32255">MELTPIQKEILTALINLYRERKQAIKGEDIAEVINRNPGTVRNQMQSLKALGLVEGVPGPKGGYKATGETYRALCLFEMDKEIIVPIKRNNELIPNATAAEVSFTTVRHPDLCNATVHVLGDIKKFDIGDSITIGPTPVNKLIMRGEVIGRDDTENTLLFIIQEMISLPKQPVKYYVKEFPITIPATATIQEASRILVENKIHGAPVRDKSAIVGIVTLTDIGKTLAEGKTSLKIKDIMTKRIISVDGELPLYEVIRVFNKEKVGRLLVRVNGEFVGLISKTDVLDKIVLY</sequence>
<evidence type="ECO:0000259" key="5">
    <source>
        <dbReference type="PROSITE" id="PS51371"/>
    </source>
</evidence>
<reference evidence="6 7" key="1">
    <citation type="journal article" date="2013" name="Nature">
        <title>Anaerobic oxidation of methane coupled to nitrate reduction in a novel archaeal lineage.</title>
        <authorList>
            <person name="Haroon M.F."/>
            <person name="Hu S."/>
            <person name="Shi Y."/>
            <person name="Imelfort M."/>
            <person name="Keller J."/>
            <person name="Hugenholtz P."/>
            <person name="Yuan Z."/>
            <person name="Tyson G.W."/>
        </authorList>
    </citation>
    <scope>NUCLEOTIDE SEQUENCE [LARGE SCALE GENOMIC DNA]</scope>
    <source>
        <strain evidence="6 7">ANME-2d</strain>
    </source>
</reference>
<gene>
    <name evidence="6" type="ORF">ANME2D_00999</name>
</gene>
<dbReference type="Pfam" id="PF03444">
    <property type="entry name" value="WHD_HrcA"/>
    <property type="match status" value="1"/>
</dbReference>
<organism evidence="6 7">
    <name type="scientific">Candidatus Methanoperedens nitratireducens</name>
    <dbReference type="NCBI Taxonomy" id="1392998"/>
    <lineage>
        <taxon>Archaea</taxon>
        <taxon>Methanobacteriati</taxon>
        <taxon>Methanobacteriota</taxon>
        <taxon>Stenosarchaea group</taxon>
        <taxon>Methanomicrobia</taxon>
        <taxon>Methanosarcinales</taxon>
        <taxon>ANME-2 cluster</taxon>
        <taxon>Candidatus Methanoperedentaceae</taxon>
        <taxon>Candidatus Methanoperedens</taxon>
    </lineage>
</organism>
<protein>
    <submittedName>
        <fullName evidence="6">Putative transcriptional regulator</fullName>
    </submittedName>
</protein>
<name>A0A062VB75_9EURY</name>
<dbReference type="InterPro" id="IPR005104">
    <property type="entry name" value="WHTH_HrcA_DNA-bd"/>
</dbReference>
<accession>A0A062VB75</accession>
<dbReference type="RefSeq" id="WP_048089462.1">
    <property type="nucleotide sequence ID" value="NZ_JMIY01000002.1"/>
</dbReference>
<dbReference type="AlphaFoldDB" id="A0A062VB75"/>
<feature type="domain" description="CBS" evidence="5">
    <location>
        <begin position="239"/>
        <end position="291"/>
    </location>
</feature>
<dbReference type="Gene3D" id="1.10.10.10">
    <property type="entry name" value="Winged helix-like DNA-binding domain superfamily/Winged helix DNA-binding domain"/>
    <property type="match status" value="1"/>
</dbReference>
<dbReference type="Gene3D" id="3.10.580.10">
    <property type="entry name" value="CBS-domain"/>
    <property type="match status" value="1"/>
</dbReference>
<dbReference type="PANTHER" id="PTHR48108:SF23">
    <property type="entry name" value="CBS DOMAIN-CONTAINING PROTEIN"/>
    <property type="match status" value="1"/>
</dbReference>
<dbReference type="GO" id="GO:0003677">
    <property type="term" value="F:DNA binding"/>
    <property type="evidence" value="ECO:0007669"/>
    <property type="project" value="InterPro"/>
</dbReference>
<keyword evidence="1" id="KW-0028">Amino-acid biosynthesis</keyword>
<evidence type="ECO:0000256" key="3">
    <source>
        <dbReference type="ARBA" id="ARBA00023167"/>
    </source>
</evidence>
<comment type="caution">
    <text evidence="6">The sequence shown here is derived from an EMBL/GenBank/DDBJ whole genome shotgun (WGS) entry which is preliminary data.</text>
</comment>
<feature type="domain" description="CBS" evidence="5">
    <location>
        <begin position="176"/>
        <end position="232"/>
    </location>
</feature>
<evidence type="ECO:0000256" key="1">
    <source>
        <dbReference type="ARBA" id="ARBA00022605"/>
    </source>
</evidence>
<proteinExistence type="predicted"/>
<dbReference type="Proteomes" id="UP000027153">
    <property type="component" value="Unassembled WGS sequence"/>
</dbReference>
<keyword evidence="3" id="KW-0486">Methionine biosynthesis</keyword>
<dbReference type="PATRIC" id="fig|1392998.3.peg.1165"/>
<dbReference type="SUPFAM" id="SSF54631">
    <property type="entry name" value="CBS-domain pair"/>
    <property type="match status" value="1"/>
</dbReference>
<dbReference type="PROSITE" id="PS51371">
    <property type="entry name" value="CBS"/>
    <property type="match status" value="2"/>
</dbReference>
<dbReference type="InterPro" id="IPR036390">
    <property type="entry name" value="WH_DNA-bd_sf"/>
</dbReference>
<dbReference type="InterPro" id="IPR016436">
    <property type="entry name" value="UCP005063_CBS"/>
</dbReference>